<comment type="caution">
    <text evidence="1">The sequence shown here is derived from an EMBL/GenBank/DDBJ whole genome shotgun (WGS) entry which is preliminary data.</text>
</comment>
<keyword evidence="2" id="KW-1185">Reference proteome</keyword>
<dbReference type="AlphaFoldDB" id="A0A9D4ZEQ1"/>
<proteinExistence type="predicted"/>
<accession>A0A9D4ZEQ1</accession>
<protein>
    <submittedName>
        <fullName evidence="1">Uncharacterized protein</fullName>
    </submittedName>
</protein>
<evidence type="ECO:0000313" key="2">
    <source>
        <dbReference type="Proteomes" id="UP000886520"/>
    </source>
</evidence>
<reference evidence="1" key="1">
    <citation type="submission" date="2021-01" db="EMBL/GenBank/DDBJ databases">
        <title>Adiantum capillus-veneris genome.</title>
        <authorList>
            <person name="Fang Y."/>
            <person name="Liao Q."/>
        </authorList>
    </citation>
    <scope>NUCLEOTIDE SEQUENCE</scope>
    <source>
        <strain evidence="1">H3</strain>
        <tissue evidence="1">Leaf</tissue>
    </source>
</reference>
<dbReference type="Proteomes" id="UP000886520">
    <property type="component" value="Chromosome 12"/>
</dbReference>
<evidence type="ECO:0000313" key="1">
    <source>
        <dbReference type="EMBL" id="KAI5072654.1"/>
    </source>
</evidence>
<dbReference type="EMBL" id="JABFUD020000012">
    <property type="protein sequence ID" value="KAI5072654.1"/>
    <property type="molecule type" value="Genomic_DNA"/>
</dbReference>
<sequence>MEDFQLERHFACCCRVCPCVFGAEEGAISCARKFPGKEHVWKAWDSIRRRRGRRSAGEKHMRMQLHAHVVFVH</sequence>
<gene>
    <name evidence="1" type="ORF">GOP47_0012760</name>
</gene>
<organism evidence="1 2">
    <name type="scientific">Adiantum capillus-veneris</name>
    <name type="common">Maidenhair fern</name>
    <dbReference type="NCBI Taxonomy" id="13818"/>
    <lineage>
        <taxon>Eukaryota</taxon>
        <taxon>Viridiplantae</taxon>
        <taxon>Streptophyta</taxon>
        <taxon>Embryophyta</taxon>
        <taxon>Tracheophyta</taxon>
        <taxon>Polypodiopsida</taxon>
        <taxon>Polypodiidae</taxon>
        <taxon>Polypodiales</taxon>
        <taxon>Pteridineae</taxon>
        <taxon>Pteridaceae</taxon>
        <taxon>Vittarioideae</taxon>
        <taxon>Adiantum</taxon>
    </lineage>
</organism>
<name>A0A9D4ZEQ1_ADICA</name>
<dbReference type="OrthoDB" id="10623757at2759"/>